<keyword evidence="2" id="KW-1185">Reference proteome</keyword>
<accession>A0A9N9ATE5</accession>
<dbReference type="Pfam" id="PF12929">
    <property type="entry name" value="Mid1"/>
    <property type="match status" value="1"/>
</dbReference>
<dbReference type="PANTHER" id="PTHR39142">
    <property type="entry name" value="MID1P"/>
    <property type="match status" value="1"/>
</dbReference>
<evidence type="ECO:0000313" key="1">
    <source>
        <dbReference type="EMBL" id="CAG8541949.1"/>
    </source>
</evidence>
<sequence length="280" mass="30265">MNFQFLHNKENAKAFCLGQQTLQPLERSKVVGQPPSTIPIYDQNILSGNLTAGPNSSGAFYFFNLKNTTDRTGGLKNVFARAFNKTSPQKSNTPAAVSVTSSTFTSSTSLKKSSSPDNIQQGIAPQFLNISVIICTTPKNVTSANIPQLNIYVSDTVPLPGPNSNVQKFQTSEGLVVISWPYNSNTNGVYIGIYAPSSVIGTFNFEIGTSLHESMHNYDDENSGIYLEDTDDSHALVTTINAINNANSYDVYIVPENATNGLSHSFCALSEISSQVQNVT</sequence>
<feature type="non-terminal residue" evidence="1">
    <location>
        <position position="280"/>
    </location>
</feature>
<dbReference type="Proteomes" id="UP000789508">
    <property type="component" value="Unassembled WGS sequence"/>
</dbReference>
<reference evidence="1" key="1">
    <citation type="submission" date="2021-06" db="EMBL/GenBank/DDBJ databases">
        <authorList>
            <person name="Kallberg Y."/>
            <person name="Tangrot J."/>
            <person name="Rosling A."/>
        </authorList>
    </citation>
    <scope>NUCLEOTIDE SEQUENCE</scope>
    <source>
        <strain evidence="1">FL130A</strain>
    </source>
</reference>
<dbReference type="InterPro" id="IPR024338">
    <property type="entry name" value="MID1/Yam8"/>
</dbReference>
<dbReference type="AlphaFoldDB" id="A0A9N9ATE5"/>
<dbReference type="OrthoDB" id="5405745at2759"/>
<protein>
    <submittedName>
        <fullName evidence="1">2214_t:CDS:1</fullName>
    </submittedName>
</protein>
<evidence type="ECO:0000313" key="2">
    <source>
        <dbReference type="Proteomes" id="UP000789508"/>
    </source>
</evidence>
<dbReference type="GO" id="GO:0005262">
    <property type="term" value="F:calcium channel activity"/>
    <property type="evidence" value="ECO:0007669"/>
    <property type="project" value="InterPro"/>
</dbReference>
<dbReference type="GO" id="GO:0098703">
    <property type="term" value="P:calcium ion import across plasma membrane"/>
    <property type="evidence" value="ECO:0007669"/>
    <property type="project" value="InterPro"/>
</dbReference>
<dbReference type="EMBL" id="CAJVPS010001536">
    <property type="protein sequence ID" value="CAG8541949.1"/>
    <property type="molecule type" value="Genomic_DNA"/>
</dbReference>
<dbReference type="PANTHER" id="PTHR39142:SF1">
    <property type="entry name" value="AEL197CP"/>
    <property type="match status" value="1"/>
</dbReference>
<comment type="caution">
    <text evidence="1">The sequence shown here is derived from an EMBL/GenBank/DDBJ whole genome shotgun (WGS) entry which is preliminary data.</text>
</comment>
<name>A0A9N9ATE5_9GLOM</name>
<proteinExistence type="predicted"/>
<organism evidence="1 2">
    <name type="scientific">Ambispora leptoticha</name>
    <dbReference type="NCBI Taxonomy" id="144679"/>
    <lineage>
        <taxon>Eukaryota</taxon>
        <taxon>Fungi</taxon>
        <taxon>Fungi incertae sedis</taxon>
        <taxon>Mucoromycota</taxon>
        <taxon>Glomeromycotina</taxon>
        <taxon>Glomeromycetes</taxon>
        <taxon>Archaeosporales</taxon>
        <taxon>Ambisporaceae</taxon>
        <taxon>Ambispora</taxon>
    </lineage>
</organism>
<gene>
    <name evidence="1" type="ORF">ALEPTO_LOCUS5454</name>
</gene>